<dbReference type="InterPro" id="IPR038818">
    <property type="entry name" value="MCEMP1"/>
</dbReference>
<evidence type="ECO:0000256" key="1">
    <source>
        <dbReference type="SAM" id="MobiDB-lite"/>
    </source>
</evidence>
<dbReference type="KEGG" id="dord:105998764"/>
<feature type="compositionally biased region" description="Polar residues" evidence="1">
    <location>
        <begin position="7"/>
        <end position="18"/>
    </location>
</feature>
<dbReference type="OrthoDB" id="9837482at2759"/>
<dbReference type="PANTHER" id="PTHR37856:SF1">
    <property type="entry name" value="MAST CELL-EXPRESSED MEMBRANE PROTEIN 1"/>
    <property type="match status" value="1"/>
</dbReference>
<feature type="transmembrane region" description="Helical" evidence="2">
    <location>
        <begin position="80"/>
        <end position="100"/>
    </location>
</feature>
<protein>
    <submittedName>
        <fullName evidence="4 5">Mast cell-expressed membrane protein 1</fullName>
    </submittedName>
</protein>
<dbReference type="STRING" id="10020.ENSDORP00000009060"/>
<gene>
    <name evidence="4 5" type="primary">Mcemp1</name>
</gene>
<dbReference type="PANTHER" id="PTHR37856">
    <property type="entry name" value="MAST CELL-EXPRESSED MEMBRANE PROTEIN 1"/>
    <property type="match status" value="1"/>
</dbReference>
<reference evidence="4 5" key="1">
    <citation type="submission" date="2025-04" db="UniProtKB">
        <authorList>
            <consortium name="RefSeq"/>
        </authorList>
    </citation>
    <scope>IDENTIFICATION</scope>
    <source>
        <tissue evidence="4 5">Kidney</tissue>
    </source>
</reference>
<dbReference type="CTD" id="199675"/>
<evidence type="ECO:0000313" key="4">
    <source>
        <dbReference type="RefSeq" id="XP_012889011.1"/>
    </source>
</evidence>
<proteinExistence type="predicted"/>
<evidence type="ECO:0000313" key="5">
    <source>
        <dbReference type="RefSeq" id="XP_012889012.1"/>
    </source>
</evidence>
<evidence type="ECO:0000313" key="3">
    <source>
        <dbReference type="Proteomes" id="UP000081671"/>
    </source>
</evidence>
<keyword evidence="2" id="KW-0472">Membrane</keyword>
<evidence type="ECO:0000256" key="2">
    <source>
        <dbReference type="SAM" id="Phobius"/>
    </source>
</evidence>
<dbReference type="Proteomes" id="UP000081671">
    <property type="component" value="Unplaced"/>
</dbReference>
<keyword evidence="2" id="KW-1133">Transmembrane helix</keyword>
<accession>A0A1S3GJN7</accession>
<keyword evidence="3" id="KW-1185">Reference proteome</keyword>
<dbReference type="AlphaFoldDB" id="A0A1S3GJN7"/>
<dbReference type="RefSeq" id="XP_012889012.1">
    <property type="nucleotide sequence ID" value="XM_013033558.1"/>
</dbReference>
<sequence length="191" mass="22025">MEVREISINQQNEMQTAASKDRMRKRPGHEQGAVDPDYENITLTRSWDQPKGPKQVPAQPMSSGDRAQVPAWLHRAVMSLYIFLALLFLLCIVLSTLVLVKNSKMSTELLDLKTELWNVSDSLRNFQDEERRTWTTIQQSINIAKSTIISKEDRVYAEVQKLRMMPTDITKIKEQVQKILETLEKTKPNPS</sequence>
<keyword evidence="2" id="KW-0812">Transmembrane</keyword>
<feature type="region of interest" description="Disordered" evidence="1">
    <location>
        <begin position="1"/>
        <end position="63"/>
    </location>
</feature>
<dbReference type="GeneID" id="105998764"/>
<name>A0A1S3GJN7_DIPOR</name>
<dbReference type="RefSeq" id="XP_012889011.1">
    <property type="nucleotide sequence ID" value="XM_013033557.1"/>
</dbReference>
<organism evidence="3 4">
    <name type="scientific">Dipodomys ordii</name>
    <name type="common">Ord's kangaroo rat</name>
    <dbReference type="NCBI Taxonomy" id="10020"/>
    <lineage>
        <taxon>Eukaryota</taxon>
        <taxon>Metazoa</taxon>
        <taxon>Chordata</taxon>
        <taxon>Craniata</taxon>
        <taxon>Vertebrata</taxon>
        <taxon>Euteleostomi</taxon>
        <taxon>Mammalia</taxon>
        <taxon>Eutheria</taxon>
        <taxon>Euarchontoglires</taxon>
        <taxon>Glires</taxon>
        <taxon>Rodentia</taxon>
        <taxon>Castorimorpha</taxon>
        <taxon>Heteromyidae</taxon>
        <taxon>Dipodomyinae</taxon>
        <taxon>Dipodomys</taxon>
    </lineage>
</organism>